<dbReference type="InterPro" id="IPR039420">
    <property type="entry name" value="WalR-like"/>
</dbReference>
<reference evidence="3" key="2">
    <citation type="submission" date="2020-09" db="EMBL/GenBank/DDBJ databases">
        <authorList>
            <person name="Sun Q."/>
            <person name="Ohkuma M."/>
        </authorList>
    </citation>
    <scope>NUCLEOTIDE SEQUENCE</scope>
    <source>
        <strain evidence="3">JCM 5069</strain>
    </source>
</reference>
<accession>A0A919GKL5</accession>
<protein>
    <submittedName>
        <fullName evidence="3">DNA-binding response regulator</fullName>
    </submittedName>
</protein>
<keyword evidence="4" id="KW-1185">Reference proteome</keyword>
<dbReference type="SUPFAM" id="SSF46894">
    <property type="entry name" value="C-terminal effector domain of the bipartite response regulators"/>
    <property type="match status" value="1"/>
</dbReference>
<sequence>MVIQVMVMHRVDIMRDALVALLRMEQMLAEPLLTGSGRRAPACPPGASPQGEVALPLVCVADDDCLEDLSALPAPPGEAPCTKAEAARPGQDSPVLLVLTGPRRPGRLRRAIDVGALGYVDKYGAPGRLVEGIRTVASGERFVDESLAFDFLQAGQTLLTPRELNVLSLAAEGAPVGDIADALHLACGTVRNYLASAIRKVGGRNRLDAIRISRRAGWI</sequence>
<dbReference type="PRINTS" id="PR00038">
    <property type="entry name" value="HTHLUXR"/>
</dbReference>
<reference evidence="3" key="1">
    <citation type="journal article" date="2014" name="Int. J. Syst. Evol. Microbiol.">
        <title>Complete genome sequence of Corynebacterium casei LMG S-19264T (=DSM 44701T), isolated from a smear-ripened cheese.</title>
        <authorList>
            <consortium name="US DOE Joint Genome Institute (JGI-PGF)"/>
            <person name="Walter F."/>
            <person name="Albersmeier A."/>
            <person name="Kalinowski J."/>
            <person name="Ruckert C."/>
        </authorList>
    </citation>
    <scope>NUCLEOTIDE SEQUENCE</scope>
    <source>
        <strain evidence="3">JCM 5069</strain>
    </source>
</reference>
<organism evidence="3 4">
    <name type="scientific">Streptomyces sulfonofaciens</name>
    <dbReference type="NCBI Taxonomy" id="68272"/>
    <lineage>
        <taxon>Bacteria</taxon>
        <taxon>Bacillati</taxon>
        <taxon>Actinomycetota</taxon>
        <taxon>Actinomycetes</taxon>
        <taxon>Kitasatosporales</taxon>
        <taxon>Streptomycetaceae</taxon>
        <taxon>Streptomyces</taxon>
    </lineage>
</organism>
<keyword evidence="1 3" id="KW-0238">DNA-binding</keyword>
<dbReference type="PROSITE" id="PS50043">
    <property type="entry name" value="HTH_LUXR_2"/>
    <property type="match status" value="1"/>
</dbReference>
<evidence type="ECO:0000259" key="2">
    <source>
        <dbReference type="PROSITE" id="PS50043"/>
    </source>
</evidence>
<dbReference type="InterPro" id="IPR016032">
    <property type="entry name" value="Sig_transdc_resp-reg_C-effctor"/>
</dbReference>
<dbReference type="Pfam" id="PF00196">
    <property type="entry name" value="GerE"/>
    <property type="match status" value="1"/>
</dbReference>
<dbReference type="InterPro" id="IPR000792">
    <property type="entry name" value="Tscrpt_reg_LuxR_C"/>
</dbReference>
<evidence type="ECO:0000256" key="1">
    <source>
        <dbReference type="ARBA" id="ARBA00023125"/>
    </source>
</evidence>
<dbReference type="EMBL" id="BNCD01000019">
    <property type="protein sequence ID" value="GHH85740.1"/>
    <property type="molecule type" value="Genomic_DNA"/>
</dbReference>
<dbReference type="AlphaFoldDB" id="A0A919GKL5"/>
<evidence type="ECO:0000313" key="4">
    <source>
        <dbReference type="Proteomes" id="UP000603708"/>
    </source>
</evidence>
<proteinExistence type="predicted"/>
<dbReference type="SMART" id="SM00421">
    <property type="entry name" value="HTH_LUXR"/>
    <property type="match status" value="1"/>
</dbReference>
<evidence type="ECO:0000313" key="3">
    <source>
        <dbReference type="EMBL" id="GHH85740.1"/>
    </source>
</evidence>
<dbReference type="PROSITE" id="PS00622">
    <property type="entry name" value="HTH_LUXR_1"/>
    <property type="match status" value="1"/>
</dbReference>
<dbReference type="PANTHER" id="PTHR43214:SF42">
    <property type="entry name" value="TRANSCRIPTIONAL REGULATORY PROTEIN DESR"/>
    <property type="match status" value="1"/>
</dbReference>
<dbReference type="PANTHER" id="PTHR43214">
    <property type="entry name" value="TWO-COMPONENT RESPONSE REGULATOR"/>
    <property type="match status" value="1"/>
</dbReference>
<dbReference type="Gene3D" id="3.40.50.2300">
    <property type="match status" value="1"/>
</dbReference>
<comment type="caution">
    <text evidence="3">The sequence shown here is derived from an EMBL/GenBank/DDBJ whole genome shotgun (WGS) entry which is preliminary data.</text>
</comment>
<dbReference type="CDD" id="cd06170">
    <property type="entry name" value="LuxR_C_like"/>
    <property type="match status" value="1"/>
</dbReference>
<feature type="domain" description="HTH luxR-type" evidence="2">
    <location>
        <begin position="152"/>
        <end position="217"/>
    </location>
</feature>
<name>A0A919GKL5_9ACTN</name>
<dbReference type="GO" id="GO:0006355">
    <property type="term" value="P:regulation of DNA-templated transcription"/>
    <property type="evidence" value="ECO:0007669"/>
    <property type="project" value="InterPro"/>
</dbReference>
<gene>
    <name evidence="3" type="ORF">GCM10018793_54940</name>
</gene>
<dbReference type="GO" id="GO:0003677">
    <property type="term" value="F:DNA binding"/>
    <property type="evidence" value="ECO:0007669"/>
    <property type="project" value="UniProtKB-KW"/>
</dbReference>
<dbReference type="Proteomes" id="UP000603708">
    <property type="component" value="Unassembled WGS sequence"/>
</dbReference>